<feature type="binding site" evidence="5">
    <location>
        <position position="126"/>
    </location>
    <ligand>
        <name>ATP</name>
        <dbReference type="ChEBI" id="CHEBI:30616"/>
    </ligand>
</feature>
<dbReference type="InterPro" id="IPR027417">
    <property type="entry name" value="P-loop_NTPase"/>
</dbReference>
<comment type="domain">
    <text evidence="5">Consists of three domains, a large central CORE domain and two small peripheral domains, NMPbind and LID, which undergo movements during catalysis. The LID domain closes over the site of phosphoryl transfer upon ATP binding. Assembling and dissambling the active center during each catalytic cycle provides an effective means to prevent ATP hydrolysis.</text>
</comment>
<dbReference type="PRINTS" id="PR00094">
    <property type="entry name" value="ADENYLTKNASE"/>
</dbReference>
<dbReference type="EC" id="2.7.4.3" evidence="5 7"/>
<gene>
    <name evidence="5" type="primary">adk</name>
    <name evidence="8" type="ORF">QTN89_27710</name>
</gene>
<dbReference type="PROSITE" id="PS00113">
    <property type="entry name" value="ADENYLATE_KINASE"/>
    <property type="match status" value="1"/>
</dbReference>
<feature type="binding site" evidence="5">
    <location>
        <position position="36"/>
    </location>
    <ligand>
        <name>AMP</name>
        <dbReference type="ChEBI" id="CHEBI:456215"/>
    </ligand>
</feature>
<protein>
    <recommendedName>
        <fullName evidence="5 7">Adenylate kinase</fullName>
        <shortName evidence="5">AK</shortName>
        <ecNumber evidence="5 7">2.7.4.3</ecNumber>
    </recommendedName>
    <alternativeName>
        <fullName evidence="5">ATP-AMP transphosphorylase</fullName>
    </alternativeName>
    <alternativeName>
        <fullName evidence="5">ATP:AMP phosphotransferase</fullName>
    </alternativeName>
    <alternativeName>
        <fullName evidence="5">Adenylate monophosphate kinase</fullName>
    </alternativeName>
</protein>
<feature type="binding site" evidence="5">
    <location>
        <position position="91"/>
    </location>
    <ligand>
        <name>AMP</name>
        <dbReference type="ChEBI" id="CHEBI:456215"/>
    </ligand>
</feature>
<dbReference type="NCBIfam" id="NF001381">
    <property type="entry name" value="PRK00279.1-3"/>
    <property type="match status" value="1"/>
</dbReference>
<comment type="similarity">
    <text evidence="5 6">Belongs to the adenylate kinase family.</text>
</comment>
<sequence length="190" mass="20975">MRVVFIGPPGAGKGTQCRRLQTELGVPHVSTGEMLRATKSDSPIGKMIADLIDGGNLAPDDLVMQYVVDRLKKPDCNAGVLFDGFPRTVNQARMLDVHLAEKGVPLDAVINLHADPKELVSRLLRRAEIENRADDTSDAIQSRLEIFHRRTKPVLDYYLQAGLVESVDAMQSTDVVYQAILDAIAKRTRN</sequence>
<evidence type="ECO:0000256" key="6">
    <source>
        <dbReference type="RuleBase" id="RU003330"/>
    </source>
</evidence>
<keyword evidence="5" id="KW-0963">Cytoplasm</keyword>
<feature type="binding site" evidence="5">
    <location>
        <begin position="84"/>
        <end position="87"/>
    </location>
    <ligand>
        <name>AMP</name>
        <dbReference type="ChEBI" id="CHEBI:456215"/>
    </ligand>
</feature>
<dbReference type="NCBIfam" id="NF011100">
    <property type="entry name" value="PRK14527.1"/>
    <property type="match status" value="1"/>
</dbReference>
<feature type="binding site" evidence="5">
    <location>
        <position position="171"/>
    </location>
    <ligand>
        <name>ATP</name>
        <dbReference type="ChEBI" id="CHEBI:30616"/>
    </ligand>
</feature>
<dbReference type="GO" id="GO:0004017">
    <property type="term" value="F:AMP kinase activity"/>
    <property type="evidence" value="ECO:0007669"/>
    <property type="project" value="UniProtKB-EC"/>
</dbReference>
<dbReference type="InterPro" id="IPR033690">
    <property type="entry name" value="Adenylat_kinase_CS"/>
</dbReference>
<comment type="subcellular location">
    <subcellularLocation>
        <location evidence="5 7">Cytoplasm</location>
    </subcellularLocation>
</comment>
<comment type="caution">
    <text evidence="5">Lacks conserved residue(s) required for the propagation of feature annotation.</text>
</comment>
<feature type="binding site" evidence="5">
    <location>
        <begin position="10"/>
        <end position="15"/>
    </location>
    <ligand>
        <name>ATP</name>
        <dbReference type="ChEBI" id="CHEBI:30616"/>
    </ligand>
</feature>
<keyword evidence="5 7" id="KW-0067">ATP-binding</keyword>
<evidence type="ECO:0000256" key="3">
    <source>
        <dbReference type="ARBA" id="ARBA00022741"/>
    </source>
</evidence>
<dbReference type="HAMAP" id="MF_00235">
    <property type="entry name" value="Adenylate_kinase_Adk"/>
    <property type="match status" value="1"/>
</dbReference>
<accession>A0ABT7PRY9</accession>
<evidence type="ECO:0000256" key="2">
    <source>
        <dbReference type="ARBA" id="ARBA00022727"/>
    </source>
</evidence>
<keyword evidence="9" id="KW-1185">Reference proteome</keyword>
<feature type="binding site" evidence="5">
    <location>
        <position position="31"/>
    </location>
    <ligand>
        <name>AMP</name>
        <dbReference type="ChEBI" id="CHEBI:456215"/>
    </ligand>
</feature>
<dbReference type="Gene3D" id="3.40.50.300">
    <property type="entry name" value="P-loop containing nucleotide triphosphate hydrolases"/>
    <property type="match status" value="1"/>
</dbReference>
<dbReference type="InterPro" id="IPR000850">
    <property type="entry name" value="Adenylat/UMP-CMP_kin"/>
</dbReference>
<feature type="binding site" evidence="5">
    <location>
        <position position="143"/>
    </location>
    <ligand>
        <name>AMP</name>
        <dbReference type="ChEBI" id="CHEBI:456215"/>
    </ligand>
</feature>
<organism evidence="8 9">
    <name type="scientific">Roseiconus lacunae</name>
    <dbReference type="NCBI Taxonomy" id="2605694"/>
    <lineage>
        <taxon>Bacteria</taxon>
        <taxon>Pseudomonadati</taxon>
        <taxon>Planctomycetota</taxon>
        <taxon>Planctomycetia</taxon>
        <taxon>Pirellulales</taxon>
        <taxon>Pirellulaceae</taxon>
        <taxon>Roseiconus</taxon>
    </lineage>
</organism>
<comment type="function">
    <text evidence="5">Catalyzes the reversible transfer of the terminal phosphate group between ATP and AMP. Plays an important role in cellular energy homeostasis and in adenine nucleotide metabolism.</text>
</comment>
<evidence type="ECO:0000256" key="1">
    <source>
        <dbReference type="ARBA" id="ARBA00022679"/>
    </source>
</evidence>
<keyword evidence="1 5" id="KW-0808">Transferase</keyword>
<dbReference type="Pfam" id="PF00406">
    <property type="entry name" value="ADK"/>
    <property type="match status" value="1"/>
</dbReference>
<name>A0ABT7PRY9_9BACT</name>
<feature type="binding site" evidence="5">
    <location>
        <position position="132"/>
    </location>
    <ligand>
        <name>AMP</name>
        <dbReference type="ChEBI" id="CHEBI:456215"/>
    </ligand>
</feature>
<evidence type="ECO:0000256" key="4">
    <source>
        <dbReference type="ARBA" id="ARBA00022777"/>
    </source>
</evidence>
<dbReference type="SUPFAM" id="SSF52540">
    <property type="entry name" value="P-loop containing nucleoside triphosphate hydrolases"/>
    <property type="match status" value="1"/>
</dbReference>
<keyword evidence="4 5" id="KW-0418">Kinase</keyword>
<reference evidence="8 9" key="1">
    <citation type="submission" date="2023-06" db="EMBL/GenBank/DDBJ databases">
        <title>Roseiconus lacunae JC819 isolated from Gulf of Mannar region, Tamil Nadu.</title>
        <authorList>
            <person name="Pk S."/>
            <person name="Ch S."/>
            <person name="Ch V.R."/>
        </authorList>
    </citation>
    <scope>NUCLEOTIDE SEQUENCE [LARGE SCALE GENOMIC DNA]</scope>
    <source>
        <strain evidence="8 9">JC819</strain>
    </source>
</reference>
<dbReference type="CDD" id="cd01428">
    <property type="entry name" value="ADK"/>
    <property type="match status" value="1"/>
</dbReference>
<evidence type="ECO:0000256" key="7">
    <source>
        <dbReference type="RuleBase" id="RU003331"/>
    </source>
</evidence>
<evidence type="ECO:0000313" key="9">
    <source>
        <dbReference type="Proteomes" id="UP001239462"/>
    </source>
</evidence>
<dbReference type="EMBL" id="JASZZN010000035">
    <property type="protein sequence ID" value="MDM4019274.1"/>
    <property type="molecule type" value="Genomic_DNA"/>
</dbReference>
<dbReference type="NCBIfam" id="NF011105">
    <property type="entry name" value="PRK14532.1"/>
    <property type="match status" value="1"/>
</dbReference>
<comment type="catalytic activity">
    <reaction evidence="5 7">
        <text>AMP + ATP = 2 ADP</text>
        <dbReference type="Rhea" id="RHEA:12973"/>
        <dbReference type="ChEBI" id="CHEBI:30616"/>
        <dbReference type="ChEBI" id="CHEBI:456215"/>
        <dbReference type="ChEBI" id="CHEBI:456216"/>
        <dbReference type="EC" id="2.7.4.3"/>
    </reaction>
</comment>
<keyword evidence="2 5" id="KW-0545">Nucleotide biosynthesis</keyword>
<proteinExistence type="inferred from homology"/>
<comment type="subunit">
    <text evidence="5 7">Monomer.</text>
</comment>
<evidence type="ECO:0000313" key="8">
    <source>
        <dbReference type="EMBL" id="MDM4019274.1"/>
    </source>
</evidence>
<comment type="caution">
    <text evidence="8">The sequence shown here is derived from an EMBL/GenBank/DDBJ whole genome shotgun (WGS) entry which is preliminary data.</text>
</comment>
<evidence type="ECO:0000256" key="5">
    <source>
        <dbReference type="HAMAP-Rule" id="MF_00235"/>
    </source>
</evidence>
<comment type="pathway">
    <text evidence="5">Purine metabolism; AMP biosynthesis via salvage pathway; AMP from ADP: step 1/1.</text>
</comment>
<keyword evidence="3 5" id="KW-0547">Nucleotide-binding</keyword>
<dbReference type="PANTHER" id="PTHR23359">
    <property type="entry name" value="NUCLEOTIDE KINASE"/>
    <property type="match status" value="1"/>
</dbReference>
<dbReference type="RefSeq" id="WP_149498172.1">
    <property type="nucleotide sequence ID" value="NZ_CP141221.1"/>
</dbReference>
<dbReference type="Proteomes" id="UP001239462">
    <property type="component" value="Unassembled WGS sequence"/>
</dbReference>